<keyword evidence="6" id="KW-0722">Serine protease inhibitor</keyword>
<dbReference type="InterPro" id="IPR000215">
    <property type="entry name" value="Serpin_fam"/>
</dbReference>
<dbReference type="InterPro" id="IPR042178">
    <property type="entry name" value="Serpin_sf_1"/>
</dbReference>
<dbReference type="Gene3D" id="3.30.497.10">
    <property type="entry name" value="Antithrombin, subunit I, domain 2"/>
    <property type="match status" value="1"/>
</dbReference>
<dbReference type="PANTHER" id="PTHR11461:SF211">
    <property type="entry name" value="GH10112P-RELATED"/>
    <property type="match status" value="1"/>
</dbReference>
<dbReference type="EMBL" id="JAODUO010006431">
    <property type="protein sequence ID" value="KAK2139407.1"/>
    <property type="molecule type" value="Genomic_DNA"/>
</dbReference>
<evidence type="ECO:0000313" key="11">
    <source>
        <dbReference type="EMBL" id="KAK2139407.1"/>
    </source>
</evidence>
<dbReference type="SUPFAM" id="SSF56574">
    <property type="entry name" value="Serpins"/>
    <property type="match status" value="1"/>
</dbReference>
<keyword evidence="12" id="KW-1185">Reference proteome</keyword>
<evidence type="ECO:0000256" key="3">
    <source>
        <dbReference type="ARBA" id="ARBA00022525"/>
    </source>
</evidence>
<keyword evidence="7" id="KW-0325">Glycoprotein</keyword>
<dbReference type="PANTHER" id="PTHR11461">
    <property type="entry name" value="SERINE PROTEASE INHIBITOR, SERPIN"/>
    <property type="match status" value="1"/>
</dbReference>
<accession>A0AAD9IR10</accession>
<dbReference type="AlphaFoldDB" id="A0AAD9IR10"/>
<evidence type="ECO:0000256" key="4">
    <source>
        <dbReference type="ARBA" id="ARBA00022690"/>
    </source>
</evidence>
<dbReference type="SMART" id="SM00093">
    <property type="entry name" value="SERPIN"/>
    <property type="match status" value="1"/>
</dbReference>
<dbReference type="InterPro" id="IPR023796">
    <property type="entry name" value="Serpin_dom"/>
</dbReference>
<sequence>MWNHLLLLGAVLLFGAVDVTSPNKVWKLARANGNFAFRLYSKIIENEDRSNEFFSPFSISTALAMTYAGARRKTAYEMRQVLRFRRLKFNIHASFRATLGSMNASHGKYTLALANGVFVDTRYSIRPSFHRDLAKYYSASFKLLEFDKNPKASADYINRWVENKTNDKIKNIVSPADVAGANVALANAIYFKGKWKFPFDLHQTVSVLFHVASEQRTSVHMMTQTARFNYKLNRRLHCQILELPYEGDRLAMYILLPTKKDGLAALESKLTYRSVTSALARMRRRRLAVAIPRFEMTVGKRLPELLIAMGMRLAFTGAANFNGIGRRLHISDVIHKAFIGVDEEGTEAAAATVVVLRHGPQPRPLDQDFIADHPFLFLIRDSKTKSILFLGRLVNPAAK</sequence>
<evidence type="ECO:0000256" key="7">
    <source>
        <dbReference type="ARBA" id="ARBA00023180"/>
    </source>
</evidence>
<dbReference type="Pfam" id="PF00079">
    <property type="entry name" value="Serpin"/>
    <property type="match status" value="1"/>
</dbReference>
<evidence type="ECO:0000256" key="9">
    <source>
        <dbReference type="SAM" id="SignalP"/>
    </source>
</evidence>
<evidence type="ECO:0000259" key="10">
    <source>
        <dbReference type="SMART" id="SM00093"/>
    </source>
</evidence>
<evidence type="ECO:0000256" key="6">
    <source>
        <dbReference type="ARBA" id="ARBA00022900"/>
    </source>
</evidence>
<feature type="domain" description="Serpin" evidence="10">
    <location>
        <begin position="37"/>
        <end position="396"/>
    </location>
</feature>
<dbReference type="InterPro" id="IPR036186">
    <property type="entry name" value="Serpin_sf"/>
</dbReference>
<dbReference type="GO" id="GO:0005615">
    <property type="term" value="C:extracellular space"/>
    <property type="evidence" value="ECO:0007669"/>
    <property type="project" value="InterPro"/>
</dbReference>
<comment type="subcellular location">
    <subcellularLocation>
        <location evidence="1">Secreted</location>
    </subcellularLocation>
</comment>
<organism evidence="11 12">
    <name type="scientific">Ridgeia piscesae</name>
    <name type="common">Tubeworm</name>
    <dbReference type="NCBI Taxonomy" id="27915"/>
    <lineage>
        <taxon>Eukaryota</taxon>
        <taxon>Metazoa</taxon>
        <taxon>Spiralia</taxon>
        <taxon>Lophotrochozoa</taxon>
        <taxon>Annelida</taxon>
        <taxon>Polychaeta</taxon>
        <taxon>Sedentaria</taxon>
        <taxon>Canalipalpata</taxon>
        <taxon>Sabellida</taxon>
        <taxon>Siboglinidae</taxon>
        <taxon>Ridgeia</taxon>
    </lineage>
</organism>
<dbReference type="Gene3D" id="2.30.39.10">
    <property type="entry name" value="Alpha-1-antitrypsin, domain 1"/>
    <property type="match status" value="2"/>
</dbReference>
<dbReference type="GO" id="GO:0004867">
    <property type="term" value="F:serine-type endopeptidase inhibitor activity"/>
    <property type="evidence" value="ECO:0007669"/>
    <property type="project" value="UniProtKB-KW"/>
</dbReference>
<proteinExistence type="inferred from homology"/>
<keyword evidence="4" id="KW-0646">Protease inhibitor</keyword>
<protein>
    <recommendedName>
        <fullName evidence="10">Serpin domain-containing protein</fullName>
    </recommendedName>
</protein>
<comment type="caution">
    <text evidence="11">The sequence shown here is derived from an EMBL/GenBank/DDBJ whole genome shotgun (WGS) entry which is preliminary data.</text>
</comment>
<dbReference type="CDD" id="cd19590">
    <property type="entry name" value="serpin_thermopin-like"/>
    <property type="match status" value="1"/>
</dbReference>
<reference evidence="11" key="1">
    <citation type="journal article" date="2023" name="Mol. Biol. Evol.">
        <title>Third-Generation Sequencing Reveals the Adaptive Role of the Epigenome in Three Deep-Sea Polychaetes.</title>
        <authorList>
            <person name="Perez M."/>
            <person name="Aroh O."/>
            <person name="Sun Y."/>
            <person name="Lan Y."/>
            <person name="Juniper S.K."/>
            <person name="Young C.R."/>
            <person name="Angers B."/>
            <person name="Qian P.Y."/>
        </authorList>
    </citation>
    <scope>NUCLEOTIDE SEQUENCE</scope>
    <source>
        <strain evidence="11">R07B-5</strain>
    </source>
</reference>
<keyword evidence="3" id="KW-0964">Secreted</keyword>
<keyword evidence="5 9" id="KW-0732">Signal</keyword>
<comment type="similarity">
    <text evidence="2 8">Belongs to the serpin family.</text>
</comment>
<dbReference type="InterPro" id="IPR042185">
    <property type="entry name" value="Serpin_sf_2"/>
</dbReference>
<evidence type="ECO:0000256" key="2">
    <source>
        <dbReference type="ARBA" id="ARBA00009500"/>
    </source>
</evidence>
<evidence type="ECO:0000256" key="1">
    <source>
        <dbReference type="ARBA" id="ARBA00004613"/>
    </source>
</evidence>
<name>A0AAD9IR10_RIDPI</name>
<feature type="signal peptide" evidence="9">
    <location>
        <begin position="1"/>
        <end position="22"/>
    </location>
</feature>
<dbReference type="PROSITE" id="PS00284">
    <property type="entry name" value="SERPIN"/>
    <property type="match status" value="1"/>
</dbReference>
<feature type="chain" id="PRO_5042221599" description="Serpin domain-containing protein" evidence="9">
    <location>
        <begin position="23"/>
        <end position="399"/>
    </location>
</feature>
<dbReference type="Proteomes" id="UP001209878">
    <property type="component" value="Unassembled WGS sequence"/>
</dbReference>
<evidence type="ECO:0000256" key="8">
    <source>
        <dbReference type="RuleBase" id="RU000411"/>
    </source>
</evidence>
<gene>
    <name evidence="11" type="ORF">NP493_6442g00000</name>
</gene>
<evidence type="ECO:0000313" key="12">
    <source>
        <dbReference type="Proteomes" id="UP001209878"/>
    </source>
</evidence>
<dbReference type="InterPro" id="IPR023795">
    <property type="entry name" value="Serpin_CS"/>
</dbReference>
<evidence type="ECO:0000256" key="5">
    <source>
        <dbReference type="ARBA" id="ARBA00022729"/>
    </source>
</evidence>
<dbReference type="FunFam" id="2.30.39.10:FF:000030">
    <property type="entry name" value="Serpin 2"/>
    <property type="match status" value="1"/>
</dbReference>